<evidence type="ECO:0000256" key="1">
    <source>
        <dbReference type="ARBA" id="ARBA00010515"/>
    </source>
</evidence>
<reference evidence="6 7" key="1">
    <citation type="submission" date="2017-06" db="EMBL/GenBank/DDBJ databases">
        <title>Comparative genomic analysis of Ambrosia Fusariam Clade fungi.</title>
        <authorList>
            <person name="Stajich J.E."/>
            <person name="Carrillo J."/>
            <person name="Kijimoto T."/>
            <person name="Eskalen A."/>
            <person name="O'Donnell K."/>
            <person name="Kasson M."/>
        </authorList>
    </citation>
    <scope>NUCLEOTIDE SEQUENCE [LARGE SCALE GENOMIC DNA]</scope>
    <source>
        <strain evidence="6">UCR3666</strain>
    </source>
</reference>
<dbReference type="PANTHER" id="PTHR48081">
    <property type="entry name" value="AB HYDROLASE SUPERFAMILY PROTEIN C4A8.06C"/>
    <property type="match status" value="1"/>
</dbReference>
<accession>A0A3M2SRW6</accession>
<protein>
    <recommendedName>
        <fullName evidence="5">Alpha/beta hydrolase fold-3 domain-containing protein</fullName>
    </recommendedName>
</protein>
<evidence type="ECO:0000313" key="6">
    <source>
        <dbReference type="EMBL" id="RMJ20304.1"/>
    </source>
</evidence>
<evidence type="ECO:0000313" key="7">
    <source>
        <dbReference type="Proteomes" id="UP000277212"/>
    </source>
</evidence>
<name>A0A3M2SRW6_9HYPO</name>
<gene>
    <name evidence="6" type="ORF">CDV36_000116</name>
</gene>
<evidence type="ECO:0000256" key="4">
    <source>
        <dbReference type="SAM" id="MobiDB-lite"/>
    </source>
</evidence>
<comment type="caution">
    <text evidence="6">The sequence shown here is derived from an EMBL/GenBank/DDBJ whole genome shotgun (WGS) entry which is preliminary data.</text>
</comment>
<dbReference type="Pfam" id="PF07859">
    <property type="entry name" value="Abhydrolase_3"/>
    <property type="match status" value="1"/>
</dbReference>
<feature type="region of interest" description="Disordered" evidence="4">
    <location>
        <begin position="1"/>
        <end position="20"/>
    </location>
</feature>
<dbReference type="AlphaFoldDB" id="A0A3M2SRW6"/>
<dbReference type="InterPro" id="IPR033140">
    <property type="entry name" value="Lipase_GDXG_put_SER_AS"/>
</dbReference>
<sequence>MAEDTDPGYPAPDSSPPQGTITVYERSERYFMTRVLQAVIKPFRPALVKAGKIATEDSTRINAPKAALKRCDVEERRVQDLWVYDLTPNATGKSTGKAREGYRRRIIYFAGGGWQMPPSHQHWSFCAELVSRMPDTKITLVSSPLAPKDPVSIAFPQIEKAYKSLLTEAAKAGEAVVVAGDSSGGNIALAVATWTLKTSQEQDLAPPTAILAICPTTDLRHEHPDIKAVDKLDPVLTFSCINSTARTWCPEPSGLSQGGTDPSAAHNEKGLRLDWSFEDPRVSPIQADLTVLARNYVKVHGITASHDVLGPEAVAFRDKCNKEGIRGEWLAWDGQMHCFPLAFKYGLRESKEAMDFVVDVLQRS</sequence>
<dbReference type="OrthoDB" id="2152029at2759"/>
<dbReference type="Gene3D" id="3.40.50.1820">
    <property type="entry name" value="alpha/beta hydrolase"/>
    <property type="match status" value="1"/>
</dbReference>
<evidence type="ECO:0000259" key="5">
    <source>
        <dbReference type="Pfam" id="PF07859"/>
    </source>
</evidence>
<dbReference type="InterPro" id="IPR050300">
    <property type="entry name" value="GDXG_lipolytic_enzyme"/>
</dbReference>
<feature type="domain" description="Alpha/beta hydrolase fold-3" evidence="5">
    <location>
        <begin position="106"/>
        <end position="252"/>
    </location>
</feature>
<evidence type="ECO:0000256" key="2">
    <source>
        <dbReference type="ARBA" id="ARBA00022801"/>
    </source>
</evidence>
<dbReference type="GO" id="GO:0016787">
    <property type="term" value="F:hydrolase activity"/>
    <property type="evidence" value="ECO:0007669"/>
    <property type="project" value="UniProtKB-KW"/>
</dbReference>
<dbReference type="InterPro" id="IPR029058">
    <property type="entry name" value="AB_hydrolase_fold"/>
</dbReference>
<keyword evidence="7" id="KW-1185">Reference proteome</keyword>
<organism evidence="6 7">
    <name type="scientific">Fusarium kuroshium</name>
    <dbReference type="NCBI Taxonomy" id="2010991"/>
    <lineage>
        <taxon>Eukaryota</taxon>
        <taxon>Fungi</taxon>
        <taxon>Dikarya</taxon>
        <taxon>Ascomycota</taxon>
        <taxon>Pezizomycotina</taxon>
        <taxon>Sordariomycetes</taxon>
        <taxon>Hypocreomycetidae</taxon>
        <taxon>Hypocreales</taxon>
        <taxon>Nectriaceae</taxon>
        <taxon>Fusarium</taxon>
        <taxon>Fusarium solani species complex</taxon>
    </lineage>
</organism>
<dbReference type="InterPro" id="IPR013094">
    <property type="entry name" value="AB_hydrolase_3"/>
</dbReference>
<dbReference type="SUPFAM" id="SSF53474">
    <property type="entry name" value="alpha/beta-Hydrolases"/>
    <property type="match status" value="1"/>
</dbReference>
<proteinExistence type="inferred from homology"/>
<dbReference type="EMBL" id="NKUJ01000001">
    <property type="protein sequence ID" value="RMJ20304.1"/>
    <property type="molecule type" value="Genomic_DNA"/>
</dbReference>
<dbReference type="Proteomes" id="UP000277212">
    <property type="component" value="Unassembled WGS sequence"/>
</dbReference>
<evidence type="ECO:0000256" key="3">
    <source>
        <dbReference type="PROSITE-ProRule" id="PRU10038"/>
    </source>
</evidence>
<feature type="active site" evidence="3">
    <location>
        <position position="182"/>
    </location>
</feature>
<dbReference type="PROSITE" id="PS01174">
    <property type="entry name" value="LIPASE_GDXG_SER"/>
    <property type="match status" value="1"/>
</dbReference>
<dbReference type="STRING" id="2010991.A0A3M2SRW6"/>
<comment type="similarity">
    <text evidence="1">Belongs to the 'GDXG' lipolytic enzyme family.</text>
</comment>
<dbReference type="PANTHER" id="PTHR48081:SF8">
    <property type="entry name" value="ALPHA_BETA HYDROLASE FOLD-3 DOMAIN-CONTAINING PROTEIN-RELATED"/>
    <property type="match status" value="1"/>
</dbReference>
<keyword evidence="2" id="KW-0378">Hydrolase</keyword>